<keyword evidence="3" id="KW-1185">Reference proteome</keyword>
<evidence type="ECO:0000313" key="2">
    <source>
        <dbReference type="EMBL" id="REH44764.1"/>
    </source>
</evidence>
<dbReference type="Proteomes" id="UP000256269">
    <property type="component" value="Unassembled WGS sequence"/>
</dbReference>
<feature type="compositionally biased region" description="Basic and acidic residues" evidence="1">
    <location>
        <begin position="79"/>
        <end position="98"/>
    </location>
</feature>
<dbReference type="EMBL" id="QUNO01000008">
    <property type="protein sequence ID" value="REH44764.1"/>
    <property type="molecule type" value="Genomic_DNA"/>
</dbReference>
<evidence type="ECO:0000256" key="1">
    <source>
        <dbReference type="SAM" id="MobiDB-lite"/>
    </source>
</evidence>
<gene>
    <name evidence="2" type="ORF">BCF44_108244</name>
</gene>
<comment type="caution">
    <text evidence="2">The sequence shown here is derived from an EMBL/GenBank/DDBJ whole genome shotgun (WGS) entry which is preliminary data.</text>
</comment>
<evidence type="ECO:0000313" key="3">
    <source>
        <dbReference type="Proteomes" id="UP000256269"/>
    </source>
</evidence>
<protein>
    <submittedName>
        <fullName evidence="2">Uncharacterized protein</fullName>
    </submittedName>
</protein>
<name>A0A3E0HGB0_9PSEU</name>
<reference evidence="2 3" key="1">
    <citation type="submission" date="2018-08" db="EMBL/GenBank/DDBJ databases">
        <title>Genomic Encyclopedia of Archaeal and Bacterial Type Strains, Phase II (KMG-II): from individual species to whole genera.</title>
        <authorList>
            <person name="Goeker M."/>
        </authorList>
    </citation>
    <scope>NUCLEOTIDE SEQUENCE [LARGE SCALE GENOMIC DNA]</scope>
    <source>
        <strain evidence="2 3">DSM 45791</strain>
    </source>
</reference>
<sequence length="205" mass="21807">MSASRLRPGANHPALGIETDIGDFLSEVVKHTAARERVAPDTAGRPARSNGQILVLERSTPATTREAPSDDAPSHRRMRILDHRSWSAREPRTGDVRTTRGSSGLDRTFPADTGIARNRPALAVSGHSEPATAARLALRVTGPIVDDGAYGIHREFGVSATLGSPAGPASDMINSLAVDGPVVVAPPAVFRMFAPTHQEVQWRTT</sequence>
<feature type="region of interest" description="Disordered" evidence="1">
    <location>
        <begin position="36"/>
        <end position="112"/>
    </location>
</feature>
<organism evidence="2 3">
    <name type="scientific">Kutzneria buriramensis</name>
    <dbReference type="NCBI Taxonomy" id="1045776"/>
    <lineage>
        <taxon>Bacteria</taxon>
        <taxon>Bacillati</taxon>
        <taxon>Actinomycetota</taxon>
        <taxon>Actinomycetes</taxon>
        <taxon>Pseudonocardiales</taxon>
        <taxon>Pseudonocardiaceae</taxon>
        <taxon>Kutzneria</taxon>
    </lineage>
</organism>
<accession>A0A3E0HGB0</accession>
<proteinExistence type="predicted"/>
<dbReference type="AlphaFoldDB" id="A0A3E0HGB0"/>